<evidence type="ECO:0000259" key="1">
    <source>
        <dbReference type="PROSITE" id="PS51186"/>
    </source>
</evidence>
<dbReference type="Pfam" id="PF00583">
    <property type="entry name" value="Acetyltransf_1"/>
    <property type="match status" value="1"/>
</dbReference>
<dbReference type="Gene3D" id="3.40.630.30">
    <property type="match status" value="1"/>
</dbReference>
<dbReference type="GO" id="GO:0016747">
    <property type="term" value="F:acyltransferase activity, transferring groups other than amino-acyl groups"/>
    <property type="evidence" value="ECO:0007669"/>
    <property type="project" value="InterPro"/>
</dbReference>
<dbReference type="STRING" id="1618443.UV73_C0001G0222"/>
<dbReference type="PANTHER" id="PTHR43072">
    <property type="entry name" value="N-ACETYLTRANSFERASE"/>
    <property type="match status" value="1"/>
</dbReference>
<dbReference type="CDD" id="cd04301">
    <property type="entry name" value="NAT_SF"/>
    <property type="match status" value="1"/>
</dbReference>
<proteinExistence type="predicted"/>
<evidence type="ECO:0000313" key="3">
    <source>
        <dbReference type="Proteomes" id="UP000034894"/>
    </source>
</evidence>
<comment type="caution">
    <text evidence="2">The sequence shown here is derived from an EMBL/GenBank/DDBJ whole genome shotgun (WGS) entry which is preliminary data.</text>
</comment>
<feature type="domain" description="N-acetyltransferase" evidence="1">
    <location>
        <begin position="6"/>
        <end position="165"/>
    </location>
</feature>
<accession>A0A0G1FUP0</accession>
<dbReference type="InterPro" id="IPR016181">
    <property type="entry name" value="Acyl_CoA_acyltransferase"/>
</dbReference>
<dbReference type="PROSITE" id="PS51186">
    <property type="entry name" value="GNAT"/>
    <property type="match status" value="1"/>
</dbReference>
<organism evidence="2 3">
    <name type="scientific">Candidatus Gottesmanbacteria bacterium GW2011_GWA2_43_14</name>
    <dbReference type="NCBI Taxonomy" id="1618443"/>
    <lineage>
        <taxon>Bacteria</taxon>
        <taxon>Candidatus Gottesmaniibacteriota</taxon>
    </lineage>
</organism>
<dbReference type="Proteomes" id="UP000034894">
    <property type="component" value="Unassembled WGS sequence"/>
</dbReference>
<protein>
    <recommendedName>
        <fullName evidence="1">N-acetyltransferase domain-containing protein</fullName>
    </recommendedName>
</protein>
<dbReference type="InterPro" id="IPR000182">
    <property type="entry name" value="GNAT_dom"/>
</dbReference>
<evidence type="ECO:0000313" key="2">
    <source>
        <dbReference type="EMBL" id="KKS98701.1"/>
    </source>
</evidence>
<reference evidence="2 3" key="1">
    <citation type="journal article" date="2015" name="Nature">
        <title>rRNA introns, odd ribosomes, and small enigmatic genomes across a large radiation of phyla.</title>
        <authorList>
            <person name="Brown C.T."/>
            <person name="Hug L.A."/>
            <person name="Thomas B.C."/>
            <person name="Sharon I."/>
            <person name="Castelle C.J."/>
            <person name="Singh A."/>
            <person name="Wilkins M.J."/>
            <person name="Williams K.H."/>
            <person name="Banfield J.F."/>
        </authorList>
    </citation>
    <scope>NUCLEOTIDE SEQUENCE [LARGE SCALE GENOMIC DNA]</scope>
</reference>
<name>A0A0G1FUP0_9BACT</name>
<gene>
    <name evidence="2" type="ORF">UV73_C0001G0222</name>
</gene>
<dbReference type="SUPFAM" id="SSF55729">
    <property type="entry name" value="Acyl-CoA N-acyltransferases (Nat)"/>
    <property type="match status" value="1"/>
</dbReference>
<dbReference type="EMBL" id="LCFP01000001">
    <property type="protein sequence ID" value="KKS98701.1"/>
    <property type="molecule type" value="Genomic_DNA"/>
</dbReference>
<dbReference type="AlphaFoldDB" id="A0A0G1FUP0"/>
<sequence>MVFYTMNIRPATTDDLEGIVALTEDLLENHLEYDLEYFELAESHRLYLEDWVKYHLGSTSQFIFVSEITASGKKPVLTGYISGYIKPLFPWFKIKQVGHLSFLAVDKRWRRKGVGNLLEEKASLWFKEKDIKYIEVYTNEKNFPGLSAWTSYGYKPFNRFLRKSL</sequence>